<keyword evidence="3" id="KW-0694">RNA-binding</keyword>
<keyword evidence="4" id="KW-0805">Transcription regulation</keyword>
<feature type="compositionally biased region" description="Low complexity" evidence="7">
    <location>
        <begin position="530"/>
        <end position="548"/>
    </location>
</feature>
<evidence type="ECO:0000256" key="7">
    <source>
        <dbReference type="SAM" id="MobiDB-lite"/>
    </source>
</evidence>
<dbReference type="SMART" id="SM01141">
    <property type="entry name" value="DRY_EERY"/>
    <property type="match status" value="1"/>
</dbReference>
<dbReference type="SMART" id="SM00648">
    <property type="entry name" value="SWAP"/>
    <property type="match status" value="2"/>
</dbReference>
<evidence type="ECO:0000256" key="5">
    <source>
        <dbReference type="ARBA" id="ARBA00023163"/>
    </source>
</evidence>
<dbReference type="InterPro" id="IPR019147">
    <property type="entry name" value="SWAP_N_domain"/>
</dbReference>
<keyword evidence="2" id="KW-0677">Repeat</keyword>
<feature type="compositionally biased region" description="Acidic residues" evidence="7">
    <location>
        <begin position="220"/>
        <end position="233"/>
    </location>
</feature>
<feature type="compositionally biased region" description="Polar residues" evidence="7">
    <location>
        <begin position="433"/>
        <end position="444"/>
    </location>
</feature>
<evidence type="ECO:0000313" key="9">
    <source>
        <dbReference type="EMBL" id="ETE64408.1"/>
    </source>
</evidence>
<feature type="region of interest" description="Disordered" evidence="7">
    <location>
        <begin position="422"/>
        <end position="478"/>
    </location>
</feature>
<feature type="compositionally biased region" description="Basic and acidic residues" evidence="7">
    <location>
        <begin position="499"/>
        <end position="515"/>
    </location>
</feature>
<feature type="compositionally biased region" description="Acidic residues" evidence="7">
    <location>
        <begin position="516"/>
        <end position="525"/>
    </location>
</feature>
<dbReference type="InterPro" id="IPR040397">
    <property type="entry name" value="SWAP"/>
</dbReference>
<organism evidence="9 10">
    <name type="scientific">Ophiophagus hannah</name>
    <name type="common">King cobra</name>
    <name type="synonym">Naja hannah</name>
    <dbReference type="NCBI Taxonomy" id="8665"/>
    <lineage>
        <taxon>Eukaryota</taxon>
        <taxon>Metazoa</taxon>
        <taxon>Chordata</taxon>
        <taxon>Craniata</taxon>
        <taxon>Vertebrata</taxon>
        <taxon>Euteleostomi</taxon>
        <taxon>Lepidosauria</taxon>
        <taxon>Squamata</taxon>
        <taxon>Bifurcata</taxon>
        <taxon>Unidentata</taxon>
        <taxon>Episquamata</taxon>
        <taxon>Toxicofera</taxon>
        <taxon>Serpentes</taxon>
        <taxon>Colubroidea</taxon>
        <taxon>Elapidae</taxon>
        <taxon>Elapinae</taxon>
        <taxon>Ophiophagus</taxon>
    </lineage>
</organism>
<dbReference type="SUPFAM" id="SSF109905">
    <property type="entry name" value="Surp module (SWAP domain)"/>
    <property type="match status" value="2"/>
</dbReference>
<feature type="compositionally biased region" description="Low complexity" evidence="7">
    <location>
        <begin position="379"/>
        <end position="389"/>
    </location>
</feature>
<feature type="region of interest" description="Disordered" evidence="7">
    <location>
        <begin position="348"/>
        <end position="389"/>
    </location>
</feature>
<name>V8NRU7_OPHHA</name>
<dbReference type="InterPro" id="IPR000061">
    <property type="entry name" value="Surp"/>
</dbReference>
<keyword evidence="5" id="KW-0804">Transcription</keyword>
<dbReference type="Pfam" id="PF01805">
    <property type="entry name" value="Surp"/>
    <property type="match status" value="2"/>
</dbReference>
<dbReference type="InterPro" id="IPR035967">
    <property type="entry name" value="SWAP/Surp_sf"/>
</dbReference>
<proteinExistence type="predicted"/>
<accession>V8NRU7</accession>
<feature type="compositionally biased region" description="Basic and acidic residues" evidence="7">
    <location>
        <begin position="203"/>
        <end position="219"/>
    </location>
</feature>
<dbReference type="Gene3D" id="1.10.10.790">
    <property type="entry name" value="Surp module"/>
    <property type="match status" value="2"/>
</dbReference>
<keyword evidence="10" id="KW-1185">Reference proteome</keyword>
<dbReference type="AlphaFoldDB" id="V8NRU7"/>
<dbReference type="FunFam" id="1.10.10.790:FF:000005">
    <property type="entry name" value="Splicing factor, suppressor of white-apricot homolog"/>
    <property type="match status" value="1"/>
</dbReference>
<evidence type="ECO:0000256" key="6">
    <source>
        <dbReference type="ARBA" id="ARBA00023187"/>
    </source>
</evidence>
<feature type="compositionally biased region" description="Pro residues" evidence="7">
    <location>
        <begin position="353"/>
        <end position="364"/>
    </location>
</feature>
<sequence length="630" mass="69473">MGEASIMIDRYDGRGHLHDLSEYDAEYSTWNRDYQLSEEEARIEALCDEERYLALRTDLLEEEARQEEEYKRLSEALAEDGSYNAVGFTYSSDYYDPSEPTEEEEQPFKAKVAVTKAENVEENEEPFIAPLGLNVPSDVELPPTAKMHAIIERTANFVCKQGVQFEIMLKAKQARNSQFDFLRFDHYLNPYYKFIQKAMKEGRYATSSEKKKEEEKNAMEDGDEDEDDDDDNEGNYLHPSLFASKKRSRLEELMKPLKVVDPDHPLAALVRKAQAENASAASQAGEGTAAPSSQMEYSSDPTVAAMYYSYYMLPDGTYCLAPPPPGIDMATYYSALPAGVTVSSTTGVATITAPPPPGTTPPPLSSEASEDTSGALPGTSTSASSIPPVVAVIPPPPDIQPVIDKLAEYVARNGIKFETSVRAKNDPRKRPVVSSSEDVSTDAPSTAPGETEFPAEQSPEDADSAAQGNSAKDPAAIKISNDGKLIKVSFAPISFAIRAKENDMLPLEKNRVKLDDDSDEEEEEGKEGQENASSTSTSTTLLTPSSSAPEEKKPQLTQEELEAKQAKQKLEDRLAAAAREKLAQASKESKEKQLQAERKRKAALFLQNLKNPLADMEVEKMEEKRKKQIV</sequence>
<evidence type="ECO:0000256" key="2">
    <source>
        <dbReference type="ARBA" id="ARBA00022737"/>
    </source>
</evidence>
<dbReference type="Pfam" id="PF09750">
    <property type="entry name" value="DRY_EERY"/>
    <property type="match status" value="1"/>
</dbReference>
<feature type="region of interest" description="Disordered" evidence="7">
    <location>
        <begin position="203"/>
        <end position="240"/>
    </location>
</feature>
<reference evidence="9 10" key="1">
    <citation type="journal article" date="2013" name="Proc. Natl. Acad. Sci. U.S.A.">
        <title>The king cobra genome reveals dynamic gene evolution and adaptation in the snake venom system.</title>
        <authorList>
            <person name="Vonk F.J."/>
            <person name="Casewell N.R."/>
            <person name="Henkel C.V."/>
            <person name="Heimberg A.M."/>
            <person name="Jansen H.J."/>
            <person name="McCleary R.J."/>
            <person name="Kerkkamp H.M."/>
            <person name="Vos R.A."/>
            <person name="Guerreiro I."/>
            <person name="Calvete J.J."/>
            <person name="Wuster W."/>
            <person name="Woods A.E."/>
            <person name="Logan J.M."/>
            <person name="Harrison R.A."/>
            <person name="Castoe T.A."/>
            <person name="de Koning A.P."/>
            <person name="Pollock D.D."/>
            <person name="Yandell M."/>
            <person name="Calderon D."/>
            <person name="Renjifo C."/>
            <person name="Currier R.B."/>
            <person name="Salgado D."/>
            <person name="Pla D."/>
            <person name="Sanz L."/>
            <person name="Hyder A.S."/>
            <person name="Ribeiro J.M."/>
            <person name="Arntzen J.W."/>
            <person name="van den Thillart G.E."/>
            <person name="Boetzer M."/>
            <person name="Pirovano W."/>
            <person name="Dirks R.P."/>
            <person name="Spaink H.P."/>
            <person name="Duboule D."/>
            <person name="McGlinn E."/>
            <person name="Kini R.M."/>
            <person name="Richardson M.K."/>
        </authorList>
    </citation>
    <scope>NUCLEOTIDE SEQUENCE</scope>
    <source>
        <tissue evidence="9">Blood</tissue>
    </source>
</reference>
<dbReference type="GO" id="GO:0003723">
    <property type="term" value="F:RNA binding"/>
    <property type="evidence" value="ECO:0007669"/>
    <property type="project" value="UniProtKB-KW"/>
</dbReference>
<feature type="region of interest" description="Disordered" evidence="7">
    <location>
        <begin position="499"/>
        <end position="598"/>
    </location>
</feature>
<comment type="caution">
    <text evidence="9">The sequence shown here is derived from an EMBL/GenBank/DDBJ whole genome shotgun (WGS) entry which is preliminary data.</text>
</comment>
<protein>
    <submittedName>
        <fullName evidence="9">Splicing factor, suppressor of white-apricot-like protein</fullName>
    </submittedName>
</protein>
<dbReference type="GO" id="GO:0000395">
    <property type="term" value="P:mRNA 5'-splice site recognition"/>
    <property type="evidence" value="ECO:0007669"/>
    <property type="project" value="TreeGrafter"/>
</dbReference>
<keyword evidence="1" id="KW-0507">mRNA processing</keyword>
<gene>
    <name evidence="9" type="primary">Sfswap</name>
    <name evidence="9" type="ORF">L345_09824</name>
</gene>
<feature type="compositionally biased region" description="Basic and acidic residues" evidence="7">
    <location>
        <begin position="561"/>
        <end position="597"/>
    </location>
</feature>
<dbReference type="PANTHER" id="PTHR13161">
    <property type="entry name" value="SPLICING FACTOR SUPPRESSOR OF WHITE APRICOT"/>
    <property type="match status" value="1"/>
</dbReference>
<dbReference type="OrthoDB" id="5836667at2759"/>
<dbReference type="PANTHER" id="PTHR13161:SF15">
    <property type="entry name" value="SPLICING FACTOR, SUPPRESSOR OF WHITE-APRICOT HOMOLOG"/>
    <property type="match status" value="1"/>
</dbReference>
<evidence type="ECO:0000256" key="1">
    <source>
        <dbReference type="ARBA" id="ARBA00022664"/>
    </source>
</evidence>
<keyword evidence="6" id="KW-0508">mRNA splicing</keyword>
<feature type="domain" description="SURP motif" evidence="8">
    <location>
        <begin position="150"/>
        <end position="192"/>
    </location>
</feature>
<evidence type="ECO:0000259" key="8">
    <source>
        <dbReference type="PROSITE" id="PS50128"/>
    </source>
</evidence>
<feature type="non-terminal residue" evidence="9">
    <location>
        <position position="1"/>
    </location>
</feature>
<dbReference type="PROSITE" id="PS50128">
    <property type="entry name" value="SURP"/>
    <property type="match status" value="1"/>
</dbReference>
<dbReference type="EMBL" id="AZIM01002271">
    <property type="protein sequence ID" value="ETE64408.1"/>
    <property type="molecule type" value="Genomic_DNA"/>
</dbReference>
<evidence type="ECO:0000256" key="3">
    <source>
        <dbReference type="ARBA" id="ARBA00022884"/>
    </source>
</evidence>
<evidence type="ECO:0000256" key="4">
    <source>
        <dbReference type="ARBA" id="ARBA00023015"/>
    </source>
</evidence>
<dbReference type="Proteomes" id="UP000018936">
    <property type="component" value="Unassembled WGS sequence"/>
</dbReference>
<evidence type="ECO:0000313" key="10">
    <source>
        <dbReference type="Proteomes" id="UP000018936"/>
    </source>
</evidence>